<keyword evidence="1" id="KW-1133">Transmembrane helix</keyword>
<accession>B1BVQ6</accession>
<evidence type="ECO:0000256" key="1">
    <source>
        <dbReference type="SAM" id="Phobius"/>
    </source>
</evidence>
<evidence type="ECO:0000313" key="2">
    <source>
        <dbReference type="EMBL" id="EDT14173.1"/>
    </source>
</evidence>
<keyword evidence="1" id="KW-0472">Membrane</keyword>
<evidence type="ECO:0000313" key="3">
    <source>
        <dbReference type="Proteomes" id="UP000005337"/>
    </source>
</evidence>
<sequence length="85" mass="9817">MESKIKKSKVPIILGIMNCFFWLFPLIGIFSSIIGISISLKKIKEFKCKEYKIALNLNIIGLVLTLIYCIINFIILYIQYNQLVS</sequence>
<feature type="transmembrane region" description="Helical" evidence="1">
    <location>
        <begin position="12"/>
        <end position="38"/>
    </location>
</feature>
<reference evidence="2 3" key="1">
    <citation type="submission" date="2007-07" db="EMBL/GenBank/DDBJ databases">
        <title>Annotation of Clostridium perfringens E str. JGS1987.</title>
        <authorList>
            <person name="Paulsen I."/>
            <person name="Sebastian Y."/>
        </authorList>
    </citation>
    <scope>NUCLEOTIDE SEQUENCE [LARGE SCALE GENOMIC DNA]</scope>
    <source>
        <strain evidence="3">E str. JGS1987</strain>
    </source>
</reference>
<proteinExistence type="predicted"/>
<comment type="caution">
    <text evidence="2">The sequence shown here is derived from an EMBL/GenBank/DDBJ whole genome shotgun (WGS) entry which is preliminary data.</text>
</comment>
<keyword evidence="1" id="KW-0812">Transmembrane</keyword>
<feature type="transmembrane region" description="Helical" evidence="1">
    <location>
        <begin position="59"/>
        <end position="80"/>
    </location>
</feature>
<protein>
    <recommendedName>
        <fullName evidence="4">DUF4190 domain-containing protein</fullName>
    </recommendedName>
</protein>
<evidence type="ECO:0008006" key="4">
    <source>
        <dbReference type="Google" id="ProtNLM"/>
    </source>
</evidence>
<dbReference type="RefSeq" id="WP_003465009.1">
    <property type="nucleotide sequence ID" value="NZ_ABDW01000027.1"/>
</dbReference>
<organism evidence="2 3">
    <name type="scientific">Clostridium perfringens E str. JGS1987</name>
    <dbReference type="NCBI Taxonomy" id="451755"/>
    <lineage>
        <taxon>Bacteria</taxon>
        <taxon>Bacillati</taxon>
        <taxon>Bacillota</taxon>
        <taxon>Clostridia</taxon>
        <taxon>Eubacteriales</taxon>
        <taxon>Clostridiaceae</taxon>
        <taxon>Clostridium</taxon>
    </lineage>
</organism>
<dbReference type="Proteomes" id="UP000005337">
    <property type="component" value="Unassembled WGS sequence"/>
</dbReference>
<gene>
    <name evidence="2" type="ORF">AC3_A0636</name>
</gene>
<dbReference type="AlphaFoldDB" id="B1BVQ6"/>
<dbReference type="EMBL" id="ABDW01000027">
    <property type="protein sequence ID" value="EDT14173.1"/>
    <property type="molecule type" value="Genomic_DNA"/>
</dbReference>
<name>B1BVQ6_CLOPF</name>